<evidence type="ECO:0000256" key="1">
    <source>
        <dbReference type="SAM" id="MobiDB-lite"/>
    </source>
</evidence>
<dbReference type="InterPro" id="IPR029153">
    <property type="entry name" value="CPG4"/>
</dbReference>
<dbReference type="PANTHER" id="PTHR37442">
    <property type="entry name" value="F18A1.7 PROTEIN-RELATED"/>
    <property type="match status" value="1"/>
</dbReference>
<feature type="region of interest" description="Disordered" evidence="1">
    <location>
        <begin position="555"/>
        <end position="603"/>
    </location>
</feature>
<keyword evidence="5" id="KW-1185">Reference proteome</keyword>
<sequence>SLDLFHRVMMRPLLFLLVVSSSISAENPIDMGSLFSAGLSPCTSPCLSDLIHATRELLYFKDTVTHFHSLCSTYENASLCVAEAEVSCGKTSSFALNAHPVTTMCNRKSDTLAPLIPCVEKNVDGLLNVCDSSCLFTSSLSEVSRRESVQRMAENGGDNRLALVTELASLCPSASCMVSCLSKSLNAACPPSGDDIIGALLRPFHVYAEMLESDEEMKNIVFKIAPPTCYPFLLEDGLEKMQAGDYAKNSKTEETSDEMLSGHRSIDEDEELHDLPSAEETHQSISTLLSASGIPQCSSSCLSDLLIAAGKIFNFNNTIDNFEQLCSTYDNASVCVATQEIQCIHEASFSVGVSGLEEICKTKQEQFSRHIPCLRPHIDSLLSSCDSSCSLTSSVSSLVSSDSLEQTPNTDDRATLYQELAPVCPAMGCMVSCLARSLNRECSPAGTEIAEALLRPFVKASELLIDMGPESFNAIRSVLPSPCHIFVSLTDLADIMSGVESRRWASRSEAAALADQERKGRELEEVIVLGAMQETQAHETLADQAVLHDLEMQQVQQAEEDHQQQSQDDHEEHQEEDHDEMSGANWGRPGQVIRPNRMEMFEV</sequence>
<feature type="compositionally biased region" description="Basic and acidic residues" evidence="1">
    <location>
        <begin position="559"/>
        <end position="576"/>
    </location>
</feature>
<proteinExistence type="predicted"/>
<feature type="domain" description="Chondroitin proteoglycan 4" evidence="3">
    <location>
        <begin position="42"/>
        <end position="134"/>
    </location>
</feature>
<evidence type="ECO:0000256" key="2">
    <source>
        <dbReference type="SAM" id="SignalP"/>
    </source>
</evidence>
<dbReference type="EMBL" id="BTSX01000001">
    <property type="protein sequence ID" value="GMS79913.1"/>
    <property type="molecule type" value="Genomic_DNA"/>
</dbReference>
<gene>
    <name evidence="4" type="ORF">PENTCL1PPCAC_2088</name>
</gene>
<dbReference type="InterPro" id="IPR053123">
    <property type="entry name" value="CPG4-like"/>
</dbReference>
<name>A0AAV5SCJ4_9BILA</name>
<dbReference type="Pfam" id="PF15481">
    <property type="entry name" value="CPG4"/>
    <property type="match status" value="2"/>
</dbReference>
<keyword evidence="2" id="KW-0732">Signal</keyword>
<reference evidence="4" key="1">
    <citation type="submission" date="2023-10" db="EMBL/GenBank/DDBJ databases">
        <title>Genome assembly of Pristionchus species.</title>
        <authorList>
            <person name="Yoshida K."/>
            <person name="Sommer R.J."/>
        </authorList>
    </citation>
    <scope>NUCLEOTIDE SEQUENCE</scope>
    <source>
        <strain evidence="4">RS0144</strain>
    </source>
</reference>
<accession>A0AAV5SCJ4</accession>
<protein>
    <recommendedName>
        <fullName evidence="3">Chondroitin proteoglycan 4 domain-containing protein</fullName>
    </recommendedName>
</protein>
<evidence type="ECO:0000313" key="5">
    <source>
        <dbReference type="Proteomes" id="UP001432027"/>
    </source>
</evidence>
<feature type="signal peptide" evidence="2">
    <location>
        <begin position="1"/>
        <end position="25"/>
    </location>
</feature>
<dbReference type="Proteomes" id="UP001432027">
    <property type="component" value="Unassembled WGS sequence"/>
</dbReference>
<feature type="chain" id="PRO_5043439509" description="Chondroitin proteoglycan 4 domain-containing protein" evidence="2">
    <location>
        <begin position="26"/>
        <end position="603"/>
    </location>
</feature>
<comment type="caution">
    <text evidence="4">The sequence shown here is derived from an EMBL/GenBank/DDBJ whole genome shotgun (WGS) entry which is preliminary data.</text>
</comment>
<evidence type="ECO:0000259" key="3">
    <source>
        <dbReference type="Pfam" id="PF15481"/>
    </source>
</evidence>
<evidence type="ECO:0000313" key="4">
    <source>
        <dbReference type="EMBL" id="GMS79913.1"/>
    </source>
</evidence>
<dbReference type="PANTHER" id="PTHR37442:SF1">
    <property type="entry name" value="CHONDROITIN PROTEOGLYCAN 4 DOMAIN-CONTAINING PROTEIN"/>
    <property type="match status" value="1"/>
</dbReference>
<dbReference type="AlphaFoldDB" id="A0AAV5SCJ4"/>
<organism evidence="4 5">
    <name type="scientific">Pristionchus entomophagus</name>
    <dbReference type="NCBI Taxonomy" id="358040"/>
    <lineage>
        <taxon>Eukaryota</taxon>
        <taxon>Metazoa</taxon>
        <taxon>Ecdysozoa</taxon>
        <taxon>Nematoda</taxon>
        <taxon>Chromadorea</taxon>
        <taxon>Rhabditida</taxon>
        <taxon>Rhabditina</taxon>
        <taxon>Diplogasteromorpha</taxon>
        <taxon>Diplogasteroidea</taxon>
        <taxon>Neodiplogasteridae</taxon>
        <taxon>Pristionchus</taxon>
    </lineage>
</organism>
<feature type="non-terminal residue" evidence="4">
    <location>
        <position position="1"/>
    </location>
</feature>
<feature type="domain" description="Chondroitin proteoglycan 4" evidence="3">
    <location>
        <begin position="296"/>
        <end position="390"/>
    </location>
</feature>